<dbReference type="Pfam" id="PF00975">
    <property type="entry name" value="Thioesterase"/>
    <property type="match status" value="1"/>
</dbReference>
<dbReference type="InterPro" id="IPR001031">
    <property type="entry name" value="Thioesterase"/>
</dbReference>
<dbReference type="SUPFAM" id="SSF47336">
    <property type="entry name" value="ACP-like"/>
    <property type="match status" value="1"/>
</dbReference>
<keyword evidence="2" id="KW-0597">Phosphoprotein</keyword>
<comment type="caution">
    <text evidence="4">The sequence shown here is derived from an EMBL/GenBank/DDBJ whole genome shotgun (WGS) entry which is preliminary data.</text>
</comment>
<feature type="domain" description="Carrier" evidence="3">
    <location>
        <begin position="556"/>
        <end position="631"/>
    </location>
</feature>
<dbReference type="SUPFAM" id="SSF53474">
    <property type="entry name" value="alpha/beta-Hydrolases"/>
    <property type="match status" value="1"/>
</dbReference>
<dbReference type="RefSeq" id="WP_188581773.1">
    <property type="nucleotide sequence ID" value="NZ_BMDZ01000072.1"/>
</dbReference>
<dbReference type="Proteomes" id="UP000603352">
    <property type="component" value="Unassembled WGS sequence"/>
</dbReference>
<sequence>MMPHPRAADAMLAPIRPDRLERPVFAVFEAAVAIDPQAVAVFGGTTAGEAVTRYGELHLMACRIAAATDAASPSGVPVAVALPASAGCLAALLAALAAGRPCVPLDPSFPADRNRMIMDHAGVGLLVTDRASRDRSPALAAVALAAGAAVIVIDDLPRLPSSDWHPTGRADDIAWVIYTSGSTGSPKGVCQTQRGLLHDIFQYLDVTGIGPGDRLTQLYSPSVGGALRDMYGAVLSGAALVPVDLRDEGIAGVARRFQTARPTVFHAMPTVLRALTDSGAGPAALGQARLAYLAGERIFADDLARVFASAPDDLLIYVGIGSTENATIYRHWLIDRATAAGLDGGLVPVGWPVADRRMRLIDAAGQPVAEGEVGEIEVESAFMAAGYWRDPALTAATFQTGGDVAPGARRLRTGDLGRLRPDGLLDFIGRADRQVKIRGYRVEPAEVEAVLRALPGVGDAAVLPDQAAGPASGAVAGLAAVLVPARGVVLDLAALRRRLAATQPPHLLPRRLLVAADLPRLANFKLDGTALSAWIAALPEVAPEPDTAAVEPPARAVPDDLDAAIDVAWAEILGSDAPLSGVSLRDLGGDSLDLLRLTARIESLTGLAPPLDLLSGDVTPQRLRVGMRSGAVRKVPVGDDGGRTRLLFMLPGAPGASEGLFALAGHLQARYRVQIVPLPDLDHELRSRREIGDLAREATELIMARLAHAAADAGETPDGRPSAFALFGLSFGGRIAATVAAELAARGRPAGLVVIGDIPAQYRDAAAVMAAGGTGRRPGSAGAWLRRGLGGGFGRAVFHLAHRKDRRLLRCLVGAARVVAPGRAMRGLVERRAVSSLRRSMVLGWRPPALSCPVLLIVTDDTRRNHAGLSEDLGWRQSTPRLSVVRVPGDHVTIAANITGLSRIAEAMDAAWHQG</sequence>
<keyword evidence="1" id="KW-0596">Phosphopantetheine</keyword>
<dbReference type="InterPro" id="IPR045851">
    <property type="entry name" value="AMP-bd_C_sf"/>
</dbReference>
<dbReference type="InterPro" id="IPR029058">
    <property type="entry name" value="AB_hydrolase_fold"/>
</dbReference>
<dbReference type="Pfam" id="PF00550">
    <property type="entry name" value="PP-binding"/>
    <property type="match status" value="1"/>
</dbReference>
<dbReference type="PANTHER" id="PTHR45527:SF1">
    <property type="entry name" value="FATTY ACID SYNTHASE"/>
    <property type="match status" value="1"/>
</dbReference>
<dbReference type="EMBL" id="BMDZ01000072">
    <property type="protein sequence ID" value="GGB57520.1"/>
    <property type="molecule type" value="Genomic_DNA"/>
</dbReference>
<dbReference type="Gene3D" id="3.30.300.30">
    <property type="match status" value="1"/>
</dbReference>
<dbReference type="PROSITE" id="PS50075">
    <property type="entry name" value="CARRIER"/>
    <property type="match status" value="1"/>
</dbReference>
<dbReference type="Pfam" id="PF00501">
    <property type="entry name" value="AMP-binding"/>
    <property type="match status" value="1"/>
</dbReference>
<dbReference type="PROSITE" id="PS00455">
    <property type="entry name" value="AMP_BINDING"/>
    <property type="match status" value="1"/>
</dbReference>
<dbReference type="PANTHER" id="PTHR45527">
    <property type="entry name" value="NONRIBOSOMAL PEPTIDE SYNTHETASE"/>
    <property type="match status" value="1"/>
</dbReference>
<dbReference type="SMART" id="SM00824">
    <property type="entry name" value="PKS_TE"/>
    <property type="match status" value="1"/>
</dbReference>
<dbReference type="InterPro" id="IPR009081">
    <property type="entry name" value="PP-bd_ACP"/>
</dbReference>
<organism evidence="4 5">
    <name type="scientific">Tistrella bauzanensis</name>
    <dbReference type="NCBI Taxonomy" id="657419"/>
    <lineage>
        <taxon>Bacteria</taxon>
        <taxon>Pseudomonadati</taxon>
        <taxon>Pseudomonadota</taxon>
        <taxon>Alphaproteobacteria</taxon>
        <taxon>Geminicoccales</taxon>
        <taxon>Geminicoccaceae</taxon>
        <taxon>Tistrella</taxon>
    </lineage>
</organism>
<proteinExistence type="predicted"/>
<evidence type="ECO:0000313" key="4">
    <source>
        <dbReference type="EMBL" id="GGB57520.1"/>
    </source>
</evidence>
<dbReference type="Gene3D" id="3.40.50.12780">
    <property type="entry name" value="N-terminal domain of ligase-like"/>
    <property type="match status" value="1"/>
</dbReference>
<protein>
    <recommendedName>
        <fullName evidence="3">Carrier domain-containing protein</fullName>
    </recommendedName>
</protein>
<dbReference type="InterPro" id="IPR036736">
    <property type="entry name" value="ACP-like_sf"/>
</dbReference>
<dbReference type="InterPro" id="IPR020845">
    <property type="entry name" value="AMP-binding_CS"/>
</dbReference>
<evidence type="ECO:0000256" key="1">
    <source>
        <dbReference type="ARBA" id="ARBA00022450"/>
    </source>
</evidence>
<dbReference type="PROSITE" id="PS00012">
    <property type="entry name" value="PHOSPHOPANTETHEINE"/>
    <property type="match status" value="1"/>
</dbReference>
<evidence type="ECO:0000259" key="3">
    <source>
        <dbReference type="PROSITE" id="PS50075"/>
    </source>
</evidence>
<dbReference type="InterPro" id="IPR000873">
    <property type="entry name" value="AMP-dep_synth/lig_dom"/>
</dbReference>
<keyword evidence="5" id="KW-1185">Reference proteome</keyword>
<reference evidence="5" key="1">
    <citation type="journal article" date="2019" name="Int. J. Syst. Evol. Microbiol.">
        <title>The Global Catalogue of Microorganisms (GCM) 10K type strain sequencing project: providing services to taxonomists for standard genome sequencing and annotation.</title>
        <authorList>
            <consortium name="The Broad Institute Genomics Platform"/>
            <consortium name="The Broad Institute Genome Sequencing Center for Infectious Disease"/>
            <person name="Wu L."/>
            <person name="Ma J."/>
        </authorList>
    </citation>
    <scope>NUCLEOTIDE SEQUENCE [LARGE SCALE GENOMIC DNA]</scope>
    <source>
        <strain evidence="5">CGMCC 1.10188</strain>
    </source>
</reference>
<dbReference type="InterPro" id="IPR006162">
    <property type="entry name" value="Ppantetheine_attach_site"/>
</dbReference>
<dbReference type="SUPFAM" id="SSF56801">
    <property type="entry name" value="Acetyl-CoA synthetase-like"/>
    <property type="match status" value="1"/>
</dbReference>
<evidence type="ECO:0000313" key="5">
    <source>
        <dbReference type="Proteomes" id="UP000603352"/>
    </source>
</evidence>
<gene>
    <name evidence="4" type="ORF">GCM10011505_43000</name>
</gene>
<name>A0ABQ1J1L4_9PROT</name>
<dbReference type="InterPro" id="IPR042099">
    <property type="entry name" value="ANL_N_sf"/>
</dbReference>
<evidence type="ECO:0000256" key="2">
    <source>
        <dbReference type="ARBA" id="ARBA00022553"/>
    </source>
</evidence>
<accession>A0ABQ1J1L4</accession>
<dbReference type="Gene3D" id="3.40.50.1820">
    <property type="entry name" value="alpha/beta hydrolase"/>
    <property type="match status" value="1"/>
</dbReference>
<dbReference type="Gene3D" id="1.10.1200.10">
    <property type="entry name" value="ACP-like"/>
    <property type="match status" value="1"/>
</dbReference>
<dbReference type="InterPro" id="IPR020802">
    <property type="entry name" value="TesA-like"/>
</dbReference>